<dbReference type="InterPro" id="IPR029787">
    <property type="entry name" value="Nucleotide_cyclase"/>
</dbReference>
<keyword evidence="3" id="KW-0812">Transmembrane</keyword>
<dbReference type="PROSITE" id="PS51831">
    <property type="entry name" value="HD"/>
    <property type="match status" value="1"/>
</dbReference>
<evidence type="ECO:0000313" key="9">
    <source>
        <dbReference type="Proteomes" id="UP000320672"/>
    </source>
</evidence>
<dbReference type="AlphaFoldDB" id="A0A517MP28"/>
<dbReference type="PROSITE" id="PS50113">
    <property type="entry name" value="PAC"/>
    <property type="match status" value="1"/>
</dbReference>
<dbReference type="InterPro" id="IPR003607">
    <property type="entry name" value="HD/PDEase_dom"/>
</dbReference>
<comment type="catalytic activity">
    <reaction evidence="2">
        <text>2 GTP = 3',3'-c-di-GMP + 2 diphosphate</text>
        <dbReference type="Rhea" id="RHEA:24898"/>
        <dbReference type="ChEBI" id="CHEBI:33019"/>
        <dbReference type="ChEBI" id="CHEBI:37565"/>
        <dbReference type="ChEBI" id="CHEBI:58805"/>
        <dbReference type="EC" id="2.7.7.65"/>
    </reaction>
</comment>
<dbReference type="CDD" id="cd01949">
    <property type="entry name" value="GGDEF"/>
    <property type="match status" value="1"/>
</dbReference>
<evidence type="ECO:0000259" key="6">
    <source>
        <dbReference type="PROSITE" id="PS51831"/>
    </source>
</evidence>
<dbReference type="GO" id="GO:0052621">
    <property type="term" value="F:diguanylate cyclase activity"/>
    <property type="evidence" value="ECO:0007669"/>
    <property type="project" value="UniProtKB-EC"/>
</dbReference>
<dbReference type="Gene3D" id="3.30.70.270">
    <property type="match status" value="1"/>
</dbReference>
<keyword evidence="9" id="KW-1185">Reference proteome</keyword>
<keyword evidence="8" id="KW-0378">Hydrolase</keyword>
<dbReference type="InterPro" id="IPR050469">
    <property type="entry name" value="Diguanylate_Cyclase"/>
</dbReference>
<dbReference type="Gene3D" id="1.10.3210.10">
    <property type="entry name" value="Hypothetical protein af1432"/>
    <property type="match status" value="1"/>
</dbReference>
<protein>
    <recommendedName>
        <fullName evidence="1">diguanylate cyclase</fullName>
        <ecNumber evidence="1">2.7.7.65</ecNumber>
    </recommendedName>
</protein>
<reference evidence="8 9" key="1">
    <citation type="submission" date="2019-02" db="EMBL/GenBank/DDBJ databases">
        <title>Deep-cultivation of Planctomycetes and their phenomic and genomic characterization uncovers novel biology.</title>
        <authorList>
            <person name="Wiegand S."/>
            <person name="Jogler M."/>
            <person name="Boedeker C."/>
            <person name="Pinto D."/>
            <person name="Vollmers J."/>
            <person name="Rivas-Marin E."/>
            <person name="Kohn T."/>
            <person name="Peeters S.H."/>
            <person name="Heuer A."/>
            <person name="Rast P."/>
            <person name="Oberbeckmann S."/>
            <person name="Bunk B."/>
            <person name="Jeske O."/>
            <person name="Meyerdierks A."/>
            <person name="Storesund J.E."/>
            <person name="Kallscheuer N."/>
            <person name="Luecker S."/>
            <person name="Lage O.M."/>
            <person name="Pohl T."/>
            <person name="Merkel B.J."/>
            <person name="Hornburger P."/>
            <person name="Mueller R.-W."/>
            <person name="Bruemmer F."/>
            <person name="Labrenz M."/>
            <person name="Spormann A.M."/>
            <person name="Op den Camp H."/>
            <person name="Overmann J."/>
            <person name="Amann R."/>
            <person name="Jetten M.S.M."/>
            <person name="Mascher T."/>
            <person name="Medema M.H."/>
            <person name="Devos D.P."/>
            <person name="Kaster A.-K."/>
            <person name="Ovreas L."/>
            <person name="Rohde M."/>
            <person name="Galperin M.Y."/>
            <person name="Jogler C."/>
        </authorList>
    </citation>
    <scope>NUCLEOTIDE SEQUENCE [LARGE SCALE GENOMIC DNA]</scope>
    <source>
        <strain evidence="8 9">FF011L</strain>
    </source>
</reference>
<sequence>MIRLFFNSLRLAVALVCVGISLILAAQWLNLLPDARLAELEGRKRQCEAIAINAATMIRGSQWANLDAALRSITAQDEKLLSVGVRTQSGFLRLETDGHAENWNQAAEESNDAVAAKDVEPSSLIAKSRTIDTLKVPITLNQYQWGQVELCYQPIAKPGIPAILQIPLARLLIFFVIAGIGIYTLIAARLIGVFNNDRTVPDRVRRALDTLAEGLLLLNEKGTIVLANKSFTETTQCTQEQLKETQASALPWVLDSRLEANGFPWVRAIQTSEMQTEQLLRYRLPDGKFRIFSTNSAPIVGIGGKNNGTLATFRDVTQTEKQRIEMEKMLSVLQSSRDEIGLKNKELEVLATQDPLTGCLNRRAFFEGLSRLWTAAQKGGRSMACVMLDNDHFKAVNDNYGHHVGDQVLRAVAVVLKEVCGEHDLLCRYGGEEFCIVLPGKDAKYAERFAEQLRQKIETVRIEEAPALKTTASFGIADLRYDPEDPQDLINQADRCLYVAKRQGRNRVIVYLPQFAVMETEEESGARSRKVEDKQTESVPFQAVMALFSALAFRDANTAEHSRRVADLAVLAAKGLLDQKQTYILEIGALLHDIGKVGVPDNVLLKPGRLTVDEWKLMNKHDRIGVEIIAGSFNCHELSEIIRTHHAFFGGGGQNSALPEGTNIPVGARLLAICDSYDSMTSDRPYRKGRSHEDAVAELKRCSGTQFDPELVDHFIHKLDGKRQIPSGSPLTVPKQAALQIGLQIERLATALDEQDVDGLQALASRVADVAQQGGVPALATAARQLEEESASEDAEWIHLLGTTVALLELCRETQNAFLTGVESPVGRGAEPTN</sequence>
<evidence type="ECO:0000259" key="5">
    <source>
        <dbReference type="PROSITE" id="PS50887"/>
    </source>
</evidence>
<dbReference type="GO" id="GO:0006355">
    <property type="term" value="P:regulation of DNA-templated transcription"/>
    <property type="evidence" value="ECO:0007669"/>
    <property type="project" value="InterPro"/>
</dbReference>
<dbReference type="SUPFAM" id="SSF55073">
    <property type="entry name" value="Nucleotide cyclase"/>
    <property type="match status" value="1"/>
</dbReference>
<dbReference type="SUPFAM" id="SSF109604">
    <property type="entry name" value="HD-domain/PDEase-like"/>
    <property type="match status" value="1"/>
</dbReference>
<dbReference type="Gene3D" id="3.30.450.20">
    <property type="entry name" value="PAS domain"/>
    <property type="match status" value="1"/>
</dbReference>
<dbReference type="Pfam" id="PF13487">
    <property type="entry name" value="HD_5"/>
    <property type="match status" value="1"/>
</dbReference>
<name>A0A517MP28_9BACT</name>
<feature type="domain" description="GGDEF" evidence="5">
    <location>
        <begin position="381"/>
        <end position="513"/>
    </location>
</feature>
<dbReference type="InterPro" id="IPR006675">
    <property type="entry name" value="HDIG_dom"/>
</dbReference>
<evidence type="ECO:0000256" key="1">
    <source>
        <dbReference type="ARBA" id="ARBA00012528"/>
    </source>
</evidence>
<feature type="domain" description="HD-GYP" evidence="7">
    <location>
        <begin position="536"/>
        <end position="731"/>
    </location>
</feature>
<evidence type="ECO:0000313" key="8">
    <source>
        <dbReference type="EMBL" id="QDS96632.1"/>
    </source>
</evidence>
<dbReference type="InterPro" id="IPR000160">
    <property type="entry name" value="GGDEF_dom"/>
</dbReference>
<dbReference type="PANTHER" id="PTHR45138:SF9">
    <property type="entry name" value="DIGUANYLATE CYCLASE DGCM-RELATED"/>
    <property type="match status" value="1"/>
</dbReference>
<keyword evidence="3" id="KW-1133">Transmembrane helix</keyword>
<dbReference type="GO" id="GO:0016787">
    <property type="term" value="F:hydrolase activity"/>
    <property type="evidence" value="ECO:0007669"/>
    <property type="project" value="UniProtKB-KW"/>
</dbReference>
<dbReference type="CDD" id="cd00077">
    <property type="entry name" value="HDc"/>
    <property type="match status" value="1"/>
</dbReference>
<dbReference type="SUPFAM" id="SSF55785">
    <property type="entry name" value="PYP-like sensor domain (PAS domain)"/>
    <property type="match status" value="1"/>
</dbReference>
<keyword evidence="3" id="KW-0472">Membrane</keyword>
<dbReference type="SMART" id="SM00267">
    <property type="entry name" value="GGDEF"/>
    <property type="match status" value="1"/>
</dbReference>
<dbReference type="OrthoDB" id="9798833at2"/>
<dbReference type="PANTHER" id="PTHR45138">
    <property type="entry name" value="REGULATORY COMPONENTS OF SENSORY TRANSDUCTION SYSTEM"/>
    <property type="match status" value="1"/>
</dbReference>
<dbReference type="RefSeq" id="WP_145354745.1">
    <property type="nucleotide sequence ID" value="NZ_CP036262.1"/>
</dbReference>
<dbReference type="KEGG" id="rml:FF011L_54440"/>
<dbReference type="InterPro" id="IPR037522">
    <property type="entry name" value="HD_GYP_dom"/>
</dbReference>
<dbReference type="FunFam" id="3.30.70.270:FF:000001">
    <property type="entry name" value="Diguanylate cyclase domain protein"/>
    <property type="match status" value="1"/>
</dbReference>
<dbReference type="InterPro" id="IPR043128">
    <property type="entry name" value="Rev_trsase/Diguanyl_cyclase"/>
</dbReference>
<dbReference type="EC" id="2.7.7.65" evidence="1"/>
<dbReference type="EMBL" id="CP036262">
    <property type="protein sequence ID" value="QDS96632.1"/>
    <property type="molecule type" value="Genomic_DNA"/>
</dbReference>
<dbReference type="Pfam" id="PF00989">
    <property type="entry name" value="PAS"/>
    <property type="match status" value="1"/>
</dbReference>
<organism evidence="8 9">
    <name type="scientific">Roseimaritima multifibrata</name>
    <dbReference type="NCBI Taxonomy" id="1930274"/>
    <lineage>
        <taxon>Bacteria</taxon>
        <taxon>Pseudomonadati</taxon>
        <taxon>Planctomycetota</taxon>
        <taxon>Planctomycetia</taxon>
        <taxon>Pirellulales</taxon>
        <taxon>Pirellulaceae</taxon>
        <taxon>Roseimaritima</taxon>
    </lineage>
</organism>
<dbReference type="Pfam" id="PF00990">
    <property type="entry name" value="GGDEF"/>
    <property type="match status" value="1"/>
</dbReference>
<dbReference type="InterPro" id="IPR035965">
    <property type="entry name" value="PAS-like_dom_sf"/>
</dbReference>
<dbReference type="PROSITE" id="PS50887">
    <property type="entry name" value="GGDEF"/>
    <property type="match status" value="1"/>
</dbReference>
<dbReference type="GO" id="GO:0005886">
    <property type="term" value="C:plasma membrane"/>
    <property type="evidence" value="ECO:0007669"/>
    <property type="project" value="TreeGrafter"/>
</dbReference>
<accession>A0A517MP28</accession>
<gene>
    <name evidence="8" type="primary">rpfG_7</name>
    <name evidence="8" type="ORF">FF011L_54440</name>
</gene>
<dbReference type="CDD" id="cd00130">
    <property type="entry name" value="PAS"/>
    <property type="match status" value="1"/>
</dbReference>
<dbReference type="PROSITE" id="PS51832">
    <property type="entry name" value="HD_GYP"/>
    <property type="match status" value="1"/>
</dbReference>
<feature type="domain" description="HD" evidence="6">
    <location>
        <begin position="558"/>
        <end position="680"/>
    </location>
</feature>
<evidence type="ECO:0000259" key="7">
    <source>
        <dbReference type="PROSITE" id="PS51832"/>
    </source>
</evidence>
<dbReference type="Proteomes" id="UP000320672">
    <property type="component" value="Chromosome"/>
</dbReference>
<feature type="domain" description="PAC" evidence="4">
    <location>
        <begin position="270"/>
        <end position="328"/>
    </location>
</feature>
<dbReference type="SMART" id="SM00471">
    <property type="entry name" value="HDc"/>
    <property type="match status" value="1"/>
</dbReference>
<dbReference type="InterPro" id="IPR000014">
    <property type="entry name" value="PAS"/>
</dbReference>
<dbReference type="GO" id="GO:1902201">
    <property type="term" value="P:negative regulation of bacterial-type flagellum-dependent cell motility"/>
    <property type="evidence" value="ECO:0007669"/>
    <property type="project" value="TreeGrafter"/>
</dbReference>
<dbReference type="InterPro" id="IPR000700">
    <property type="entry name" value="PAS-assoc_C"/>
</dbReference>
<dbReference type="NCBIfam" id="TIGR00254">
    <property type="entry name" value="GGDEF"/>
    <property type="match status" value="1"/>
</dbReference>
<proteinExistence type="predicted"/>
<feature type="transmembrane region" description="Helical" evidence="3">
    <location>
        <begin position="12"/>
        <end position="32"/>
    </location>
</feature>
<dbReference type="NCBIfam" id="TIGR00229">
    <property type="entry name" value="sensory_box"/>
    <property type="match status" value="1"/>
</dbReference>
<evidence type="ECO:0000256" key="2">
    <source>
        <dbReference type="ARBA" id="ARBA00034247"/>
    </source>
</evidence>
<dbReference type="NCBIfam" id="TIGR00277">
    <property type="entry name" value="HDIG"/>
    <property type="match status" value="1"/>
</dbReference>
<evidence type="ECO:0000256" key="3">
    <source>
        <dbReference type="SAM" id="Phobius"/>
    </source>
</evidence>
<dbReference type="InterPro" id="IPR013767">
    <property type="entry name" value="PAS_fold"/>
</dbReference>
<evidence type="ECO:0000259" key="4">
    <source>
        <dbReference type="PROSITE" id="PS50113"/>
    </source>
</evidence>
<dbReference type="GO" id="GO:0043709">
    <property type="term" value="P:cell adhesion involved in single-species biofilm formation"/>
    <property type="evidence" value="ECO:0007669"/>
    <property type="project" value="TreeGrafter"/>
</dbReference>
<dbReference type="InterPro" id="IPR006674">
    <property type="entry name" value="HD_domain"/>
</dbReference>
<feature type="transmembrane region" description="Helical" evidence="3">
    <location>
        <begin position="171"/>
        <end position="194"/>
    </location>
</feature>